<organism evidence="1 2">
    <name type="scientific">Nostoc sphaeroides CCNUC1</name>
    <dbReference type="NCBI Taxonomy" id="2653204"/>
    <lineage>
        <taxon>Bacteria</taxon>
        <taxon>Bacillati</taxon>
        <taxon>Cyanobacteriota</taxon>
        <taxon>Cyanophyceae</taxon>
        <taxon>Nostocales</taxon>
        <taxon>Nostocaceae</taxon>
        <taxon>Nostoc</taxon>
    </lineage>
</organism>
<keyword evidence="2" id="KW-1185">Reference proteome</keyword>
<evidence type="ECO:0000313" key="2">
    <source>
        <dbReference type="Proteomes" id="UP000326678"/>
    </source>
</evidence>
<reference evidence="1 2" key="1">
    <citation type="submission" date="2019-10" db="EMBL/GenBank/DDBJ databases">
        <title>Genomic and transcriptomic insights into the perfect genentic adaptation of a filamentous nitrogen-fixing cyanobacterium to rice fields.</title>
        <authorList>
            <person name="Chen Z."/>
        </authorList>
    </citation>
    <scope>NUCLEOTIDE SEQUENCE [LARGE SCALE GENOMIC DNA]</scope>
    <source>
        <strain evidence="1">CCNUC1</strain>
    </source>
</reference>
<dbReference type="EMBL" id="CP045226">
    <property type="protein sequence ID" value="QFS49199.1"/>
    <property type="molecule type" value="Genomic_DNA"/>
</dbReference>
<proteinExistence type="predicted"/>
<name>A0A5P8WBC5_9NOSO</name>
<dbReference type="KEGG" id="nsh:GXM_06693"/>
<gene>
    <name evidence="1" type="ORF">GXM_06693</name>
</gene>
<accession>A0A5P8WBC5</accession>
<dbReference type="AlphaFoldDB" id="A0A5P8WBC5"/>
<evidence type="ECO:0000313" key="1">
    <source>
        <dbReference type="EMBL" id="QFS49199.1"/>
    </source>
</evidence>
<sequence length="43" mass="5033">MLKNSELKVNQGCNLKWKPGDKLFIQFSLLEILRIQTVVNLYP</sequence>
<protein>
    <submittedName>
        <fullName evidence="1">Uncharacterized protein</fullName>
    </submittedName>
</protein>
<dbReference type="Proteomes" id="UP000326678">
    <property type="component" value="Chromosome Gxm1"/>
</dbReference>